<feature type="transmembrane region" description="Helical" evidence="1">
    <location>
        <begin position="270"/>
        <end position="292"/>
    </location>
</feature>
<evidence type="ECO:0000313" key="3">
    <source>
        <dbReference type="Proteomes" id="UP001470230"/>
    </source>
</evidence>
<feature type="transmembrane region" description="Helical" evidence="1">
    <location>
        <begin position="329"/>
        <end position="348"/>
    </location>
</feature>
<dbReference type="Gene3D" id="1.20.1250.20">
    <property type="entry name" value="MFS general substrate transporter like domains"/>
    <property type="match status" value="1"/>
</dbReference>
<feature type="transmembrane region" description="Helical" evidence="1">
    <location>
        <begin position="230"/>
        <end position="258"/>
    </location>
</feature>
<evidence type="ECO:0000256" key="1">
    <source>
        <dbReference type="SAM" id="Phobius"/>
    </source>
</evidence>
<dbReference type="Proteomes" id="UP001470230">
    <property type="component" value="Unassembled WGS sequence"/>
</dbReference>
<feature type="transmembrane region" description="Helical" evidence="1">
    <location>
        <begin position="12"/>
        <end position="32"/>
    </location>
</feature>
<dbReference type="Pfam" id="PF07690">
    <property type="entry name" value="MFS_1"/>
    <property type="match status" value="1"/>
</dbReference>
<accession>A0ABR2KZ70</accession>
<feature type="transmembrane region" description="Helical" evidence="1">
    <location>
        <begin position="304"/>
        <end position="323"/>
    </location>
</feature>
<gene>
    <name evidence="2" type="ORF">M9Y10_014292</name>
</gene>
<keyword evidence="3" id="KW-1185">Reference proteome</keyword>
<keyword evidence="1" id="KW-1133">Transmembrane helix</keyword>
<dbReference type="InterPro" id="IPR036259">
    <property type="entry name" value="MFS_trans_sf"/>
</dbReference>
<feature type="transmembrane region" description="Helical" evidence="1">
    <location>
        <begin position="391"/>
        <end position="409"/>
    </location>
</feature>
<feature type="transmembrane region" description="Helical" evidence="1">
    <location>
        <begin position="104"/>
        <end position="129"/>
    </location>
</feature>
<feature type="transmembrane region" description="Helical" evidence="1">
    <location>
        <begin position="181"/>
        <end position="204"/>
    </location>
</feature>
<feature type="transmembrane region" description="Helical" evidence="1">
    <location>
        <begin position="360"/>
        <end position="385"/>
    </location>
</feature>
<comment type="caution">
    <text evidence="2">The sequence shown here is derived from an EMBL/GenBank/DDBJ whole genome shotgun (WGS) entry which is preliminary data.</text>
</comment>
<dbReference type="EMBL" id="JAPFFF010000002">
    <property type="protein sequence ID" value="KAK8896394.1"/>
    <property type="molecule type" value="Genomic_DNA"/>
</dbReference>
<keyword evidence="1" id="KW-0812">Transmembrane</keyword>
<feature type="transmembrane region" description="Helical" evidence="1">
    <location>
        <begin position="81"/>
        <end position="98"/>
    </location>
</feature>
<name>A0ABR2KZ70_9EUKA</name>
<dbReference type="InterPro" id="IPR011701">
    <property type="entry name" value="MFS"/>
</dbReference>
<dbReference type="SUPFAM" id="SSF103473">
    <property type="entry name" value="MFS general substrate transporter"/>
    <property type="match status" value="1"/>
</dbReference>
<organism evidence="2 3">
    <name type="scientific">Tritrichomonas musculus</name>
    <dbReference type="NCBI Taxonomy" id="1915356"/>
    <lineage>
        <taxon>Eukaryota</taxon>
        <taxon>Metamonada</taxon>
        <taxon>Parabasalia</taxon>
        <taxon>Tritrichomonadida</taxon>
        <taxon>Tritrichomonadidae</taxon>
        <taxon>Tritrichomonas</taxon>
    </lineage>
</organism>
<reference evidence="2 3" key="1">
    <citation type="submission" date="2024-04" db="EMBL/GenBank/DDBJ databases">
        <title>Tritrichomonas musculus Genome.</title>
        <authorList>
            <person name="Alves-Ferreira E."/>
            <person name="Grigg M."/>
            <person name="Lorenzi H."/>
            <person name="Galac M."/>
        </authorList>
    </citation>
    <scope>NUCLEOTIDE SEQUENCE [LARGE SCALE GENOMIC DNA]</scope>
    <source>
        <strain evidence="2 3">EAF2021</strain>
    </source>
</reference>
<sequence>MDFYPVEERREPLWKWFVGIILLSFITLTTGSPNLYPSQIDHIQESLHISKGLATFMLTGGVMLMYITLPTGVFMDHFGTTITYFISIGITVVSYIALPFCSNIPGLFIFIYLLMAFGSSSMFIVNLEIALSRSPPKIKGFSTSIVSASLSLSFGIFLEIFKVGKKSTIIKCRGYECVFSSFQIVAIVIVAIIVVLSPISFYFFRQFEPEAQEKAQTTMKRHTIFCQFRFYLLLLLMFLTVFDGLLVVSGGSMIWNLYGKGYPNGASDWGIVFSVINCIFTISLSALLDFFLHRFKVGRPNTFGIFWILMGIIPLVVGVLFKFTDNGTLFGIFVSLMGIPFGFGLTQIPAITSDYFGNELFGFIFGLIQIGSIAASACTMPLVQMMKKNDVMITFFVCAAFHLIFGFLLKFIHRIEKVHDDILAETGVADSLNDSSAAL</sequence>
<keyword evidence="1" id="KW-0472">Membrane</keyword>
<evidence type="ECO:0000313" key="2">
    <source>
        <dbReference type="EMBL" id="KAK8896394.1"/>
    </source>
</evidence>
<proteinExistence type="predicted"/>
<feature type="transmembrane region" description="Helical" evidence="1">
    <location>
        <begin position="141"/>
        <end position="161"/>
    </location>
</feature>
<protein>
    <recommendedName>
        <fullName evidence="4">Major facilitator superfamily transporter</fullName>
    </recommendedName>
</protein>
<evidence type="ECO:0008006" key="4">
    <source>
        <dbReference type="Google" id="ProtNLM"/>
    </source>
</evidence>
<feature type="transmembrane region" description="Helical" evidence="1">
    <location>
        <begin position="52"/>
        <end position="69"/>
    </location>
</feature>